<dbReference type="AlphaFoldDB" id="A0A0E9U5V6"/>
<protein>
    <submittedName>
        <fullName evidence="2">Uncharacterized protein</fullName>
    </submittedName>
</protein>
<proteinExistence type="predicted"/>
<accession>A0A0E9U5V6</accession>
<dbReference type="EMBL" id="GBXM01047450">
    <property type="protein sequence ID" value="JAH61127.1"/>
    <property type="molecule type" value="Transcribed_RNA"/>
</dbReference>
<reference evidence="2" key="2">
    <citation type="journal article" date="2015" name="Fish Shellfish Immunol.">
        <title>Early steps in the European eel (Anguilla anguilla)-Vibrio vulnificus interaction in the gills: Role of the RtxA13 toxin.</title>
        <authorList>
            <person name="Callol A."/>
            <person name="Pajuelo D."/>
            <person name="Ebbesson L."/>
            <person name="Teles M."/>
            <person name="MacKenzie S."/>
            <person name="Amaro C."/>
        </authorList>
    </citation>
    <scope>NUCLEOTIDE SEQUENCE</scope>
</reference>
<feature type="compositionally biased region" description="Polar residues" evidence="1">
    <location>
        <begin position="16"/>
        <end position="25"/>
    </location>
</feature>
<feature type="compositionally biased region" description="Polar residues" evidence="1">
    <location>
        <begin position="39"/>
        <end position="52"/>
    </location>
</feature>
<evidence type="ECO:0000256" key="1">
    <source>
        <dbReference type="SAM" id="MobiDB-lite"/>
    </source>
</evidence>
<evidence type="ECO:0000313" key="2">
    <source>
        <dbReference type="EMBL" id="JAH61127.1"/>
    </source>
</evidence>
<name>A0A0E9U5V6_ANGAN</name>
<sequence>MCIYMPAALRKLEYSHTQMSQQRAPQKNPPASRVRETANTKTNQIIQSKIQK</sequence>
<feature type="region of interest" description="Disordered" evidence="1">
    <location>
        <begin position="16"/>
        <end position="52"/>
    </location>
</feature>
<reference evidence="2" key="1">
    <citation type="submission" date="2014-11" db="EMBL/GenBank/DDBJ databases">
        <authorList>
            <person name="Amaro Gonzalez C."/>
        </authorList>
    </citation>
    <scope>NUCLEOTIDE SEQUENCE</scope>
</reference>
<organism evidence="2">
    <name type="scientific">Anguilla anguilla</name>
    <name type="common">European freshwater eel</name>
    <name type="synonym">Muraena anguilla</name>
    <dbReference type="NCBI Taxonomy" id="7936"/>
    <lineage>
        <taxon>Eukaryota</taxon>
        <taxon>Metazoa</taxon>
        <taxon>Chordata</taxon>
        <taxon>Craniata</taxon>
        <taxon>Vertebrata</taxon>
        <taxon>Euteleostomi</taxon>
        <taxon>Actinopterygii</taxon>
        <taxon>Neopterygii</taxon>
        <taxon>Teleostei</taxon>
        <taxon>Anguilliformes</taxon>
        <taxon>Anguillidae</taxon>
        <taxon>Anguilla</taxon>
    </lineage>
</organism>